<evidence type="ECO:0000256" key="3">
    <source>
        <dbReference type="ARBA" id="ARBA00022741"/>
    </source>
</evidence>
<dbReference type="GO" id="GO:0016887">
    <property type="term" value="F:ATP hydrolysis activity"/>
    <property type="evidence" value="ECO:0007669"/>
    <property type="project" value="InterPro"/>
</dbReference>
<dbReference type="SMART" id="SM00382">
    <property type="entry name" value="AAA"/>
    <property type="match status" value="1"/>
</dbReference>
<dbReference type="OrthoDB" id="9806726at2"/>
<dbReference type="PROSITE" id="PS50893">
    <property type="entry name" value="ABC_TRANSPORTER_2"/>
    <property type="match status" value="1"/>
</dbReference>
<evidence type="ECO:0000313" key="7">
    <source>
        <dbReference type="Proteomes" id="UP000297288"/>
    </source>
</evidence>
<evidence type="ECO:0000313" key="6">
    <source>
        <dbReference type="EMBL" id="TGG89334.1"/>
    </source>
</evidence>
<evidence type="ECO:0000256" key="1">
    <source>
        <dbReference type="ARBA" id="ARBA00005417"/>
    </source>
</evidence>
<evidence type="ECO:0000256" key="4">
    <source>
        <dbReference type="ARBA" id="ARBA00022840"/>
    </source>
</evidence>
<dbReference type="Pfam" id="PF00005">
    <property type="entry name" value="ABC_tran"/>
    <property type="match status" value="1"/>
</dbReference>
<proteinExistence type="inferred from homology"/>
<dbReference type="Gene3D" id="3.40.50.300">
    <property type="entry name" value="P-loop containing nucleotide triphosphate hydrolases"/>
    <property type="match status" value="1"/>
</dbReference>
<keyword evidence="2" id="KW-0813">Transport</keyword>
<evidence type="ECO:0000256" key="2">
    <source>
        <dbReference type="ARBA" id="ARBA00022448"/>
    </source>
</evidence>
<dbReference type="InterPro" id="IPR003593">
    <property type="entry name" value="AAA+_ATPase"/>
</dbReference>
<dbReference type="EMBL" id="SRME01000001">
    <property type="protein sequence ID" value="TGG89334.1"/>
    <property type="molecule type" value="Genomic_DNA"/>
</dbReference>
<dbReference type="CDD" id="cd03235">
    <property type="entry name" value="ABC_Metallic_Cations"/>
    <property type="match status" value="1"/>
</dbReference>
<dbReference type="PANTHER" id="PTHR42734:SF17">
    <property type="entry name" value="METAL TRANSPORT SYSTEM ATP-BINDING PROTEIN TM_0124-RELATED"/>
    <property type="match status" value="1"/>
</dbReference>
<dbReference type="InterPro" id="IPR003439">
    <property type="entry name" value="ABC_transporter-like_ATP-bd"/>
</dbReference>
<organism evidence="6 7">
    <name type="scientific">Geotoga petraea</name>
    <dbReference type="NCBI Taxonomy" id="28234"/>
    <lineage>
        <taxon>Bacteria</taxon>
        <taxon>Thermotogati</taxon>
        <taxon>Thermotogota</taxon>
        <taxon>Thermotogae</taxon>
        <taxon>Petrotogales</taxon>
        <taxon>Petrotogaceae</taxon>
        <taxon>Geotoga</taxon>
    </lineage>
</organism>
<dbReference type="InterPro" id="IPR027417">
    <property type="entry name" value="P-loop_NTPase"/>
</dbReference>
<keyword evidence="4 6" id="KW-0067">ATP-binding</keyword>
<dbReference type="AlphaFoldDB" id="A0A4Z0W8J4"/>
<sequence>MMMKQMIKVENLNFKSDNNHILKDINFDIYKKDFVGIIGPNGAGKSSLIKCILGELEYTGKITINGKVGYIPQHDDFEKDFPITGSEVVLMGLYKNKKILKGFDDLDKKKVKELLNLLDIEYVFDRQVGKLSGGEYQRLMLARAVIFDPDILVLDEPEAGIDKKGQELFYKVLERLQTEKNMTIILVSHDLSMVFKKTNRVMCLNKTLHCHKSTKEMTAEDLKILYPDSLEMLVHVENKVKVVDRND</sequence>
<keyword evidence="3" id="KW-0547">Nucleotide-binding</keyword>
<comment type="similarity">
    <text evidence="1">Belongs to the ABC transporter superfamily.</text>
</comment>
<dbReference type="GO" id="GO:0005524">
    <property type="term" value="F:ATP binding"/>
    <property type="evidence" value="ECO:0007669"/>
    <property type="project" value="UniProtKB-KW"/>
</dbReference>
<dbReference type="PANTHER" id="PTHR42734">
    <property type="entry name" value="METAL TRANSPORT SYSTEM ATP-BINDING PROTEIN TM_0124-RELATED"/>
    <property type="match status" value="1"/>
</dbReference>
<reference evidence="6 7" key="1">
    <citation type="submission" date="2019-04" db="EMBL/GenBank/DDBJ databases">
        <title>Draft genome sequence data and analysis of a Fermenting Bacterium, Geotoga petraea strain HO-Geo1, isolated from heavy-oil petroleum reservoir in Russia.</title>
        <authorList>
            <person name="Grouzdev D.S."/>
            <person name="Semenova E.M."/>
            <person name="Sokolova D.S."/>
            <person name="Tourova T.P."/>
            <person name="Poltaraus A.B."/>
            <person name="Nazina T.N."/>
        </authorList>
    </citation>
    <scope>NUCLEOTIDE SEQUENCE [LARGE SCALE GENOMIC DNA]</scope>
    <source>
        <strain evidence="6 7">HO-Geo1</strain>
    </source>
</reference>
<feature type="domain" description="ABC transporter" evidence="5">
    <location>
        <begin position="7"/>
        <end position="231"/>
    </location>
</feature>
<dbReference type="InterPro" id="IPR050153">
    <property type="entry name" value="Metal_Ion_Import_ABC"/>
</dbReference>
<accession>A0A4Z0W8J4</accession>
<protein>
    <submittedName>
        <fullName evidence="6">Metal ABC transporter ATP-binding protein</fullName>
    </submittedName>
</protein>
<dbReference type="Proteomes" id="UP000297288">
    <property type="component" value="Unassembled WGS sequence"/>
</dbReference>
<name>A0A4Z0W8J4_9BACT</name>
<dbReference type="SUPFAM" id="SSF52540">
    <property type="entry name" value="P-loop containing nucleoside triphosphate hydrolases"/>
    <property type="match status" value="1"/>
</dbReference>
<gene>
    <name evidence="6" type="ORF">E4650_01020</name>
</gene>
<evidence type="ECO:0000259" key="5">
    <source>
        <dbReference type="PROSITE" id="PS50893"/>
    </source>
</evidence>
<comment type="caution">
    <text evidence="6">The sequence shown here is derived from an EMBL/GenBank/DDBJ whole genome shotgun (WGS) entry which is preliminary data.</text>
</comment>